<sequence length="54" mass="5720">MKAVGLFCAAGDLEEIDEIRNIVVISYQGGGTLVFGGDGINTRSTDAYQVDKIV</sequence>
<accession>A0A645DTN2</accession>
<dbReference type="EMBL" id="VSSQ01039546">
    <property type="protein sequence ID" value="MPM92635.1"/>
    <property type="molecule type" value="Genomic_DNA"/>
</dbReference>
<reference evidence="1" key="1">
    <citation type="submission" date="2019-08" db="EMBL/GenBank/DDBJ databases">
        <authorList>
            <person name="Kucharzyk K."/>
            <person name="Murdoch R.W."/>
            <person name="Higgins S."/>
            <person name="Loffler F."/>
        </authorList>
    </citation>
    <scope>NUCLEOTIDE SEQUENCE</scope>
</reference>
<proteinExistence type="predicted"/>
<comment type="caution">
    <text evidence="1">The sequence shown here is derived from an EMBL/GenBank/DDBJ whole genome shotgun (WGS) entry which is preliminary data.</text>
</comment>
<dbReference type="AlphaFoldDB" id="A0A645DTN2"/>
<evidence type="ECO:0000313" key="1">
    <source>
        <dbReference type="EMBL" id="MPM92635.1"/>
    </source>
</evidence>
<organism evidence="1">
    <name type="scientific">bioreactor metagenome</name>
    <dbReference type="NCBI Taxonomy" id="1076179"/>
    <lineage>
        <taxon>unclassified sequences</taxon>
        <taxon>metagenomes</taxon>
        <taxon>ecological metagenomes</taxon>
    </lineage>
</organism>
<name>A0A645DTN2_9ZZZZ</name>
<gene>
    <name evidence="1" type="ORF">SDC9_139770</name>
</gene>
<protein>
    <submittedName>
        <fullName evidence="1">Uncharacterized protein</fullName>
    </submittedName>
</protein>